<reference evidence="1" key="2">
    <citation type="submission" date="2006-01" db="EMBL/GenBank/DDBJ databases">
        <authorList>
            <person name="Genoscope"/>
        </authorList>
    </citation>
    <scope>NUCLEOTIDE SEQUENCE</scope>
</reference>
<dbReference type="EMBL" id="CT573071">
    <property type="protein sequence ID" value="CAJ73917.1"/>
    <property type="molecule type" value="Genomic_DNA"/>
</dbReference>
<evidence type="ECO:0000313" key="2">
    <source>
        <dbReference type="EMBL" id="QII10939.1"/>
    </source>
</evidence>
<name>Q1Q1M7_KUEST</name>
<reference evidence="1" key="1">
    <citation type="journal article" date="2006" name="Nature">
        <title>Deciphering the evolution and metabolism of an anammox bacterium from a community genome.</title>
        <authorList>
            <person name="Strous M."/>
            <person name="Pelletier E."/>
            <person name="Mangenot S."/>
            <person name="Rattei T."/>
            <person name="Lehner A."/>
            <person name="Taylor M.W."/>
            <person name="Horn M."/>
            <person name="Daims H."/>
            <person name="Bartol-Mavel D."/>
            <person name="Wincker P."/>
            <person name="Barbe V."/>
            <person name="Fonknechten N."/>
            <person name="Vallenet D."/>
            <person name="Segurens B."/>
            <person name="Schenowitz-Truong C."/>
            <person name="Medigue C."/>
            <person name="Collingro A."/>
            <person name="Snel B."/>
            <person name="Dutilh B.E."/>
            <person name="OpDenCamp H.J.M."/>
            <person name="vanDerDrift C."/>
            <person name="Cirpus I."/>
            <person name="vanDePas-Schoonen K.T."/>
            <person name="Harhangi H.R."/>
            <person name="vanNiftrik L."/>
            <person name="Schmid M."/>
            <person name="Keltjens J."/>
            <person name="vanDeVossenberg J."/>
            <person name="Kartal B."/>
            <person name="Meier H."/>
            <person name="Frishman D."/>
            <person name="Huynen M.A."/>
            <person name="Mewes H."/>
            <person name="Weissenbach J."/>
            <person name="Jetten M.S.M."/>
            <person name="Wagner M."/>
            <person name="LePaslier D."/>
        </authorList>
    </citation>
    <scope>NUCLEOTIDE SEQUENCE</scope>
</reference>
<accession>Q1Q1M7</accession>
<proteinExistence type="predicted"/>
<protein>
    <submittedName>
        <fullName evidence="1">Uncharacterized protein</fullName>
    </submittedName>
</protein>
<evidence type="ECO:0000313" key="1">
    <source>
        <dbReference type="EMBL" id="CAJ73917.1"/>
    </source>
</evidence>
<dbReference type="Proteomes" id="UP000501926">
    <property type="component" value="Chromosome"/>
</dbReference>
<reference evidence="2 3" key="3">
    <citation type="submission" date="2020-02" db="EMBL/GenBank/DDBJ databases">
        <title>Newly sequenced genome of strain CSTR1 showed variability in Candidatus Kuenenia stuttgartiensis genomes.</title>
        <authorList>
            <person name="Ding C."/>
            <person name="Adrian L."/>
        </authorList>
    </citation>
    <scope>NUCLEOTIDE SEQUENCE [LARGE SCALE GENOMIC DNA]</scope>
    <source>
        <strain evidence="2 3">CSTR1</strain>
    </source>
</reference>
<evidence type="ECO:0000313" key="3">
    <source>
        <dbReference type="Proteomes" id="UP000501926"/>
    </source>
</evidence>
<gene>
    <name evidence="2" type="ORF">KsCSTR_15600</name>
    <name evidence="1" type="ORF">kuste3159</name>
</gene>
<dbReference type="AlphaFoldDB" id="Q1Q1M7"/>
<dbReference type="EMBL" id="CP049055">
    <property type="protein sequence ID" value="QII10939.1"/>
    <property type="molecule type" value="Genomic_DNA"/>
</dbReference>
<organism evidence="1">
    <name type="scientific">Kuenenia stuttgartiensis</name>
    <dbReference type="NCBI Taxonomy" id="174633"/>
    <lineage>
        <taxon>Bacteria</taxon>
        <taxon>Pseudomonadati</taxon>
        <taxon>Planctomycetota</taxon>
        <taxon>Candidatus Brocadiia</taxon>
        <taxon>Candidatus Brocadiales</taxon>
        <taxon>Candidatus Brocadiaceae</taxon>
        <taxon>Candidatus Kuenenia</taxon>
    </lineage>
</organism>
<sequence length="52" mass="6105">MRILYANIYDNYSLTNAILYRTPHTFQTGGIVTMIATHIPDRSRDLHYSLYL</sequence>